<sequence>MDTHKYQKIIQISTCIDQNLSSSNIQQQTIKNGLHLLPNEILFCIFDYLLPIDIVRAFQYDLPRYGILIQQHIVVHGFNLVNIKPNDFHLLPICLSLIKQQHLSICVNDNYLSTVLNSVPSLSTLTVILNRSFEQSFLSNIQHKSINCTKLILQYTPSNHRQMNDIDIIPLLSVLVDTLILRNVVFLVDQSITHYTCNSLRHIRCILKNENDLYQLLIRSPMLISIDIRLVSYEILEISTVLPLPKRFRIEYPYGTILNLSKFPEEIRYYDQTIYSLPWLETNSSLVLRSCNPQNYLNSFPHSLPYIHQLTIECTSEPWSSEFVKFLHQTFPNTRTLYAMQEDNGRRIVMTIITSNDRKKGRCTLYQPYHQTSNDLTSLPEPIRFINTDRVYY</sequence>
<comment type="caution">
    <text evidence="1">The sequence shown here is derived from an EMBL/GenBank/DDBJ whole genome shotgun (WGS) entry which is preliminary data.</text>
</comment>
<accession>A0A815D0L6</accession>
<dbReference type="EMBL" id="CAJNOL010001133">
    <property type="protein sequence ID" value="CAF1294960.1"/>
    <property type="molecule type" value="Genomic_DNA"/>
</dbReference>
<dbReference type="AlphaFoldDB" id="A0A815D0L6"/>
<evidence type="ECO:0008006" key="3">
    <source>
        <dbReference type="Google" id="ProtNLM"/>
    </source>
</evidence>
<reference evidence="1" key="1">
    <citation type="submission" date="2021-02" db="EMBL/GenBank/DDBJ databases">
        <authorList>
            <person name="Nowell W R."/>
        </authorList>
    </citation>
    <scope>NUCLEOTIDE SEQUENCE</scope>
</reference>
<proteinExistence type="predicted"/>
<name>A0A815D0L6_9BILA</name>
<protein>
    <recommendedName>
        <fullName evidence="3">F-box domain-containing protein</fullName>
    </recommendedName>
</protein>
<evidence type="ECO:0000313" key="2">
    <source>
        <dbReference type="Proteomes" id="UP000663870"/>
    </source>
</evidence>
<organism evidence="1 2">
    <name type="scientific">Rotaria sordida</name>
    <dbReference type="NCBI Taxonomy" id="392033"/>
    <lineage>
        <taxon>Eukaryota</taxon>
        <taxon>Metazoa</taxon>
        <taxon>Spiralia</taxon>
        <taxon>Gnathifera</taxon>
        <taxon>Rotifera</taxon>
        <taxon>Eurotatoria</taxon>
        <taxon>Bdelloidea</taxon>
        <taxon>Philodinida</taxon>
        <taxon>Philodinidae</taxon>
        <taxon>Rotaria</taxon>
    </lineage>
</organism>
<gene>
    <name evidence="1" type="ORF">JXQ802_LOCUS29193</name>
</gene>
<keyword evidence="2" id="KW-1185">Reference proteome</keyword>
<dbReference type="Proteomes" id="UP000663870">
    <property type="component" value="Unassembled WGS sequence"/>
</dbReference>
<evidence type="ECO:0000313" key="1">
    <source>
        <dbReference type="EMBL" id="CAF1294960.1"/>
    </source>
</evidence>